<name>A0A1R3K6B5_9ROSI</name>
<organism evidence="1 2">
    <name type="scientific">Corchorus olitorius</name>
    <dbReference type="NCBI Taxonomy" id="93759"/>
    <lineage>
        <taxon>Eukaryota</taxon>
        <taxon>Viridiplantae</taxon>
        <taxon>Streptophyta</taxon>
        <taxon>Embryophyta</taxon>
        <taxon>Tracheophyta</taxon>
        <taxon>Spermatophyta</taxon>
        <taxon>Magnoliopsida</taxon>
        <taxon>eudicotyledons</taxon>
        <taxon>Gunneridae</taxon>
        <taxon>Pentapetalae</taxon>
        <taxon>rosids</taxon>
        <taxon>malvids</taxon>
        <taxon>Malvales</taxon>
        <taxon>Malvaceae</taxon>
        <taxon>Grewioideae</taxon>
        <taxon>Apeibeae</taxon>
        <taxon>Corchorus</taxon>
    </lineage>
</organism>
<dbReference type="STRING" id="93759.A0A1R3K6B5"/>
<accession>A0A1R3K6B5</accession>
<sequence length="253" mass="27837">MAATNTVSLKLLVDSKCQRVLFAEAGKDFVDFLLNILLLPVGTVIGVLTKQEMAGSIGNLYDSLENLGDTYMQPTANKDTLLKPQVVSNHHAAANVPLLNLQPSTTPTVFYRCTGTGTYNNCRIYVTNDPKSVCPSCKSVMSHQANFVDPPNQASDELGYVKAVVTYMIMDDLVVKPMSTISSITLLNKFNIKDVGVLEEKVIDLGTDEAINLLKMSLQSKTVLTDVFLKKKVKKRRDFAEEVAPVEDVELFK</sequence>
<dbReference type="PANTHER" id="PTHR33103">
    <property type="entry name" value="OS01G0153900 PROTEIN"/>
    <property type="match status" value="1"/>
</dbReference>
<dbReference type="EMBL" id="AWUE01014604">
    <property type="protein sequence ID" value="OMP02647.1"/>
    <property type="molecule type" value="Genomic_DNA"/>
</dbReference>
<keyword evidence="2" id="KW-1185">Reference proteome</keyword>
<evidence type="ECO:0008006" key="3">
    <source>
        <dbReference type="Google" id="ProtNLM"/>
    </source>
</evidence>
<proteinExistence type="predicted"/>
<dbReference type="AlphaFoldDB" id="A0A1R3K6B5"/>
<evidence type="ECO:0000313" key="1">
    <source>
        <dbReference type="EMBL" id="OMP02647.1"/>
    </source>
</evidence>
<gene>
    <name evidence="1" type="ORF">COLO4_10928</name>
</gene>
<dbReference type="Proteomes" id="UP000187203">
    <property type="component" value="Unassembled WGS sequence"/>
</dbReference>
<dbReference type="Pfam" id="PF05056">
    <property type="entry name" value="DUF674"/>
    <property type="match status" value="1"/>
</dbReference>
<reference evidence="2" key="1">
    <citation type="submission" date="2013-09" db="EMBL/GenBank/DDBJ databases">
        <title>Corchorus olitorius genome sequencing.</title>
        <authorList>
            <person name="Alam M."/>
            <person name="Haque M.S."/>
            <person name="Islam M.S."/>
            <person name="Emdad E.M."/>
            <person name="Islam M.M."/>
            <person name="Ahmed B."/>
            <person name="Halim A."/>
            <person name="Hossen Q.M.M."/>
            <person name="Hossain M.Z."/>
            <person name="Ahmed R."/>
            <person name="Khan M.M."/>
            <person name="Islam R."/>
            <person name="Rashid M.M."/>
            <person name="Khan S.A."/>
            <person name="Rahman M.S."/>
            <person name="Alam M."/>
            <person name="Yahiya A.S."/>
            <person name="Khan M.S."/>
            <person name="Azam M.S."/>
            <person name="Haque T."/>
            <person name="Lashkar M.Z.H."/>
            <person name="Akhand A.I."/>
            <person name="Morshed G."/>
            <person name="Roy S."/>
            <person name="Uddin K.S."/>
            <person name="Rabeya T."/>
            <person name="Hossain A.S."/>
            <person name="Chowdhury A."/>
            <person name="Snigdha A.R."/>
            <person name="Mortoza M.S."/>
            <person name="Matin S.A."/>
            <person name="Hoque S.M.E."/>
            <person name="Islam M.K."/>
            <person name="Roy D.K."/>
            <person name="Haider R."/>
            <person name="Moosa M.M."/>
            <person name="Elias S.M."/>
            <person name="Hasan A.M."/>
            <person name="Jahan S."/>
            <person name="Shafiuddin M."/>
            <person name="Mahmood N."/>
            <person name="Shommy N.S."/>
        </authorList>
    </citation>
    <scope>NUCLEOTIDE SEQUENCE [LARGE SCALE GENOMIC DNA]</scope>
    <source>
        <strain evidence="2">cv. O-4</strain>
    </source>
</reference>
<dbReference type="PANTHER" id="PTHR33103:SF110">
    <property type="entry name" value="DUF674 FAMILY PROTEIN"/>
    <property type="match status" value="1"/>
</dbReference>
<protein>
    <recommendedName>
        <fullName evidence="3">DUF674 domain-containing protein</fullName>
    </recommendedName>
</protein>
<evidence type="ECO:0000313" key="2">
    <source>
        <dbReference type="Proteomes" id="UP000187203"/>
    </source>
</evidence>
<dbReference type="InterPro" id="IPR007750">
    <property type="entry name" value="DUF674"/>
</dbReference>
<comment type="caution">
    <text evidence="1">The sequence shown here is derived from an EMBL/GenBank/DDBJ whole genome shotgun (WGS) entry which is preliminary data.</text>
</comment>
<dbReference type="OrthoDB" id="2014278at2759"/>